<dbReference type="PANTHER" id="PTHR37299">
    <property type="entry name" value="TRANSCRIPTIONAL REGULATOR-RELATED"/>
    <property type="match status" value="1"/>
</dbReference>
<dbReference type="Gene3D" id="3.40.50.2300">
    <property type="match status" value="1"/>
</dbReference>
<evidence type="ECO:0000259" key="3">
    <source>
        <dbReference type="PROSITE" id="PS50930"/>
    </source>
</evidence>
<gene>
    <name evidence="4" type="ORF">SAMN05216464_11887</name>
</gene>
<dbReference type="PROSITE" id="PS50930">
    <property type="entry name" value="HTH_LYTTR"/>
    <property type="match status" value="1"/>
</dbReference>
<organism evidence="4 5">
    <name type="scientific">Mucilaginibacter pineti</name>
    <dbReference type="NCBI Taxonomy" id="1391627"/>
    <lineage>
        <taxon>Bacteria</taxon>
        <taxon>Pseudomonadati</taxon>
        <taxon>Bacteroidota</taxon>
        <taxon>Sphingobacteriia</taxon>
        <taxon>Sphingobacteriales</taxon>
        <taxon>Sphingobacteriaceae</taxon>
        <taxon>Mucilaginibacter</taxon>
    </lineage>
</organism>
<dbReference type="PANTHER" id="PTHR37299:SF1">
    <property type="entry name" value="STAGE 0 SPORULATION PROTEIN A HOMOLOG"/>
    <property type="match status" value="1"/>
</dbReference>
<dbReference type="Pfam" id="PF00072">
    <property type="entry name" value="Response_reg"/>
    <property type="match status" value="1"/>
</dbReference>
<dbReference type="AlphaFoldDB" id="A0A1G7L9U2"/>
<name>A0A1G7L9U2_9SPHI</name>
<evidence type="ECO:0000256" key="1">
    <source>
        <dbReference type="PROSITE-ProRule" id="PRU00169"/>
    </source>
</evidence>
<evidence type="ECO:0000313" key="5">
    <source>
        <dbReference type="Proteomes" id="UP000199072"/>
    </source>
</evidence>
<dbReference type="Proteomes" id="UP000199072">
    <property type="component" value="Unassembled WGS sequence"/>
</dbReference>
<dbReference type="Pfam" id="PF04397">
    <property type="entry name" value="LytTR"/>
    <property type="match status" value="1"/>
</dbReference>
<dbReference type="GO" id="GO:0003677">
    <property type="term" value="F:DNA binding"/>
    <property type="evidence" value="ECO:0007669"/>
    <property type="project" value="InterPro"/>
</dbReference>
<dbReference type="InterPro" id="IPR011006">
    <property type="entry name" value="CheY-like_superfamily"/>
</dbReference>
<sequence length="247" mass="28615">MKKFECIIIDDEQFAVDWLKNYINAIPTLQLVKCYTDPLQALLEICNGHMVDLILLDIHMPKITGIDLCKEIRKKTKKLIFSTAYKEYGFEAYEADGDAYLLKPFTFAKFAGTVAKFFPAHEEGKIPINPPDDFFFVKNKEEHLKIIKINYAEVVAVESKQNYVLIHTLRKKVLTYMSLTEISKILNQLQNFVQFQRSFIIGKIHIDSIDGNTIKMVNGLQITVGEYYRKDFSVFLAEKLIKTGRKR</sequence>
<feature type="domain" description="HTH LytTR-type" evidence="3">
    <location>
        <begin position="145"/>
        <end position="238"/>
    </location>
</feature>
<dbReference type="STRING" id="1391627.SAMN05216464_11887"/>
<keyword evidence="5" id="KW-1185">Reference proteome</keyword>
<keyword evidence="1" id="KW-0597">Phosphoprotein</keyword>
<feature type="domain" description="Response regulatory" evidence="2">
    <location>
        <begin position="5"/>
        <end position="118"/>
    </location>
</feature>
<dbReference type="InterPro" id="IPR046947">
    <property type="entry name" value="LytR-like"/>
</dbReference>
<evidence type="ECO:0000259" key="2">
    <source>
        <dbReference type="PROSITE" id="PS50110"/>
    </source>
</evidence>
<dbReference type="Gene3D" id="2.40.50.1020">
    <property type="entry name" value="LytTr DNA-binding domain"/>
    <property type="match status" value="1"/>
</dbReference>
<dbReference type="SMART" id="SM00448">
    <property type="entry name" value="REC"/>
    <property type="match status" value="1"/>
</dbReference>
<dbReference type="InterPro" id="IPR007492">
    <property type="entry name" value="LytTR_DNA-bd_dom"/>
</dbReference>
<dbReference type="PROSITE" id="PS50110">
    <property type="entry name" value="RESPONSE_REGULATORY"/>
    <property type="match status" value="1"/>
</dbReference>
<dbReference type="OrthoDB" id="9787344at2"/>
<dbReference type="SUPFAM" id="SSF52172">
    <property type="entry name" value="CheY-like"/>
    <property type="match status" value="1"/>
</dbReference>
<dbReference type="GO" id="GO:0000156">
    <property type="term" value="F:phosphorelay response regulator activity"/>
    <property type="evidence" value="ECO:0007669"/>
    <property type="project" value="InterPro"/>
</dbReference>
<protein>
    <submittedName>
        <fullName evidence="4">Two component transcriptional regulator, LytTR family</fullName>
    </submittedName>
</protein>
<evidence type="ECO:0000313" key="4">
    <source>
        <dbReference type="EMBL" id="SDF46146.1"/>
    </source>
</evidence>
<feature type="modified residue" description="4-aspartylphosphate" evidence="1">
    <location>
        <position position="57"/>
    </location>
</feature>
<reference evidence="4 5" key="1">
    <citation type="submission" date="2016-10" db="EMBL/GenBank/DDBJ databases">
        <authorList>
            <person name="de Groot N.N."/>
        </authorList>
    </citation>
    <scope>NUCLEOTIDE SEQUENCE [LARGE SCALE GENOMIC DNA]</scope>
    <source>
        <strain evidence="4 5">47C3B</strain>
    </source>
</reference>
<dbReference type="SMART" id="SM00850">
    <property type="entry name" value="LytTR"/>
    <property type="match status" value="1"/>
</dbReference>
<dbReference type="InterPro" id="IPR001789">
    <property type="entry name" value="Sig_transdc_resp-reg_receiver"/>
</dbReference>
<accession>A0A1G7L9U2</accession>
<proteinExistence type="predicted"/>
<dbReference type="EMBL" id="FNAI01000018">
    <property type="protein sequence ID" value="SDF46146.1"/>
    <property type="molecule type" value="Genomic_DNA"/>
</dbReference>
<dbReference type="RefSeq" id="WP_091155580.1">
    <property type="nucleotide sequence ID" value="NZ_FNAI01000018.1"/>
</dbReference>